<comment type="caution">
    <text evidence="3">The sequence shown here is derived from an EMBL/GenBank/DDBJ whole genome shotgun (WGS) entry which is preliminary data.</text>
</comment>
<feature type="chain" id="PRO_5038401630" description="Lipoprotein" evidence="2">
    <location>
        <begin position="22"/>
        <end position="264"/>
    </location>
</feature>
<accession>A0A2A5SXC9</accession>
<reference evidence="3 4" key="1">
    <citation type="submission" date="2014-12" db="EMBL/GenBank/DDBJ databases">
        <title>Draft genome sequences of 10 type strains of Lactococcus.</title>
        <authorList>
            <person name="Sun Z."/>
            <person name="Zhong Z."/>
            <person name="Liu W."/>
            <person name="Zhang W."/>
            <person name="Zhang H."/>
        </authorList>
    </citation>
    <scope>NUCLEOTIDE SEQUENCE [LARGE SCALE GENOMIC DNA]</scope>
    <source>
        <strain evidence="3 4">DSM 21502</strain>
    </source>
</reference>
<dbReference type="PROSITE" id="PS51257">
    <property type="entry name" value="PROKAR_LIPOPROTEIN"/>
    <property type="match status" value="1"/>
</dbReference>
<feature type="signal peptide" evidence="2">
    <location>
        <begin position="1"/>
        <end position="21"/>
    </location>
</feature>
<evidence type="ECO:0000256" key="2">
    <source>
        <dbReference type="SAM" id="SignalP"/>
    </source>
</evidence>
<organism evidence="3 4">
    <name type="scientific">Lactococcus cremoris subsp. tructae</name>
    <dbReference type="NCBI Taxonomy" id="542833"/>
    <lineage>
        <taxon>Bacteria</taxon>
        <taxon>Bacillati</taxon>
        <taxon>Bacillota</taxon>
        <taxon>Bacilli</taxon>
        <taxon>Lactobacillales</taxon>
        <taxon>Streptococcaceae</taxon>
        <taxon>Lactococcus</taxon>
    </lineage>
</organism>
<sequence>MKKFAIITVSVSALLTLGACSSQKSNTSNSSKIEQSSKVTKKSSQNENSSQSSSSSKSQSTQSSQQSSTVDTKNLSALQFKQWVAMYEGENPLDNRPERIYVFNNESNGRMVAKTEVTTAQIDSRNTFEINDNGSLESLDFEHYPGMKVSSDIFPVINQKGLNEKEILYWVVAVQDAIFESKGVDPRLNVTYDVNIHLENNLVYADVLKIDYSANPNGGAAIANKSKINEFRVNADGKLEMIDSADSSRYTIISQTFMDSSMVK</sequence>
<protein>
    <recommendedName>
        <fullName evidence="5">Lipoprotein</fullName>
    </recommendedName>
</protein>
<gene>
    <name evidence="3" type="ORF">RU92_GL000195</name>
</gene>
<evidence type="ECO:0000313" key="4">
    <source>
        <dbReference type="Proteomes" id="UP000218711"/>
    </source>
</evidence>
<keyword evidence="2" id="KW-0732">Signal</keyword>
<feature type="region of interest" description="Disordered" evidence="1">
    <location>
        <begin position="21"/>
        <end position="71"/>
    </location>
</feature>
<dbReference type="Proteomes" id="UP000218711">
    <property type="component" value="Unassembled WGS sequence"/>
</dbReference>
<feature type="compositionally biased region" description="Low complexity" evidence="1">
    <location>
        <begin position="21"/>
        <end position="32"/>
    </location>
</feature>
<evidence type="ECO:0000313" key="3">
    <source>
        <dbReference type="EMBL" id="PCS20547.1"/>
    </source>
</evidence>
<evidence type="ECO:0000256" key="1">
    <source>
        <dbReference type="SAM" id="MobiDB-lite"/>
    </source>
</evidence>
<dbReference type="RefSeq" id="WP_096815691.1">
    <property type="nucleotide sequence ID" value="NZ_JXKC01000001.1"/>
</dbReference>
<evidence type="ECO:0008006" key="5">
    <source>
        <dbReference type="Google" id="ProtNLM"/>
    </source>
</evidence>
<proteinExistence type="predicted"/>
<feature type="compositionally biased region" description="Low complexity" evidence="1">
    <location>
        <begin position="42"/>
        <end position="69"/>
    </location>
</feature>
<dbReference type="AlphaFoldDB" id="A0A2A5SXC9"/>
<name>A0A2A5SXC9_LACLC</name>
<dbReference type="EMBL" id="JXKC01000001">
    <property type="protein sequence ID" value="PCS20547.1"/>
    <property type="molecule type" value="Genomic_DNA"/>
</dbReference>